<keyword evidence="4" id="KW-1185">Reference proteome</keyword>
<protein>
    <submittedName>
        <fullName evidence="3">Sulfite exporter TauE/SafE family protein</fullName>
    </submittedName>
</protein>
<keyword evidence="1" id="KW-0472">Membrane</keyword>
<organism evidence="3 4">
    <name type="scientific">Thiorhodococcus fuscus</name>
    <dbReference type="NCBI Taxonomy" id="527200"/>
    <lineage>
        <taxon>Bacteria</taxon>
        <taxon>Pseudomonadati</taxon>
        <taxon>Pseudomonadota</taxon>
        <taxon>Gammaproteobacteria</taxon>
        <taxon>Chromatiales</taxon>
        <taxon>Chromatiaceae</taxon>
        <taxon>Thiorhodococcus</taxon>
    </lineage>
</organism>
<evidence type="ECO:0000313" key="3">
    <source>
        <dbReference type="EMBL" id="MFD2113950.1"/>
    </source>
</evidence>
<dbReference type="EMBL" id="JBHUHX010000061">
    <property type="protein sequence ID" value="MFD2113950.1"/>
    <property type="molecule type" value="Genomic_DNA"/>
</dbReference>
<dbReference type="PANTHER" id="PTHR42208:SF1">
    <property type="entry name" value="HEAVY METAL TRANSPORTER"/>
    <property type="match status" value="1"/>
</dbReference>
<comment type="caution">
    <text evidence="3">The sequence shown here is derived from an EMBL/GenBank/DDBJ whole genome shotgun (WGS) entry which is preliminary data.</text>
</comment>
<keyword evidence="1" id="KW-1133">Transmembrane helix</keyword>
<accession>A0ABW4YE23</accession>
<feature type="transmembrane region" description="Helical" evidence="1">
    <location>
        <begin position="175"/>
        <end position="196"/>
    </location>
</feature>
<sequence length="233" mass="24829">MPFSSPIEVYLTAFVVGLLGGVHCLAMCGGVAGSITMGLDARIRRHPLQMLPYQLVYNLGRILGYGVVGALFGGVGSLLLQLDALQIGQRLLYGFAGLMMVLLGLYLGGWWRLLEVAERLGGRIWRRLEPLARPLLPVRTLPQALAVGFVWAWIPCGLVYSVLMTAMATGGALDGAGVMLAFGLGTLPNLMGIALLAGAAARIAERTWVRQAAGLLVIGFGIHALWDLASGWF</sequence>
<dbReference type="RefSeq" id="WP_386028784.1">
    <property type="nucleotide sequence ID" value="NZ_JBHUHX010000061.1"/>
</dbReference>
<feature type="transmembrane region" description="Helical" evidence="1">
    <location>
        <begin position="12"/>
        <end position="41"/>
    </location>
</feature>
<feature type="transmembrane region" description="Helical" evidence="1">
    <location>
        <begin position="208"/>
        <end position="226"/>
    </location>
</feature>
<evidence type="ECO:0000256" key="1">
    <source>
        <dbReference type="SAM" id="Phobius"/>
    </source>
</evidence>
<keyword evidence="1" id="KW-0812">Transmembrane</keyword>
<feature type="domain" description="Urease accessory protein UreH-like transmembrane" evidence="2">
    <location>
        <begin position="12"/>
        <end position="222"/>
    </location>
</feature>
<gene>
    <name evidence="3" type="ORF">ACFSJC_19045</name>
</gene>
<dbReference type="Proteomes" id="UP001597337">
    <property type="component" value="Unassembled WGS sequence"/>
</dbReference>
<dbReference type="PANTHER" id="PTHR42208">
    <property type="entry name" value="HEAVY METAL TRANSPORTER-RELATED"/>
    <property type="match status" value="1"/>
</dbReference>
<name>A0ABW4YE23_9GAMM</name>
<feature type="transmembrane region" description="Helical" evidence="1">
    <location>
        <begin position="135"/>
        <end position="163"/>
    </location>
</feature>
<feature type="transmembrane region" description="Helical" evidence="1">
    <location>
        <begin position="92"/>
        <end position="114"/>
    </location>
</feature>
<evidence type="ECO:0000259" key="2">
    <source>
        <dbReference type="Pfam" id="PF13386"/>
    </source>
</evidence>
<dbReference type="InterPro" id="IPR039447">
    <property type="entry name" value="UreH-like_TM_dom"/>
</dbReference>
<evidence type="ECO:0000313" key="4">
    <source>
        <dbReference type="Proteomes" id="UP001597337"/>
    </source>
</evidence>
<proteinExistence type="predicted"/>
<dbReference type="Pfam" id="PF13386">
    <property type="entry name" value="DsbD_2"/>
    <property type="match status" value="1"/>
</dbReference>
<reference evidence="4" key="1">
    <citation type="journal article" date="2019" name="Int. J. Syst. Evol. Microbiol.">
        <title>The Global Catalogue of Microorganisms (GCM) 10K type strain sequencing project: providing services to taxonomists for standard genome sequencing and annotation.</title>
        <authorList>
            <consortium name="The Broad Institute Genomics Platform"/>
            <consortium name="The Broad Institute Genome Sequencing Center for Infectious Disease"/>
            <person name="Wu L."/>
            <person name="Ma J."/>
        </authorList>
    </citation>
    <scope>NUCLEOTIDE SEQUENCE [LARGE SCALE GENOMIC DNA]</scope>
    <source>
        <strain evidence="4">KACC 12597</strain>
    </source>
</reference>
<feature type="transmembrane region" description="Helical" evidence="1">
    <location>
        <begin position="62"/>
        <end position="80"/>
    </location>
</feature>